<feature type="compositionally biased region" description="Basic and acidic residues" evidence="3">
    <location>
        <begin position="778"/>
        <end position="805"/>
    </location>
</feature>
<evidence type="ECO:0000259" key="4">
    <source>
        <dbReference type="PROSITE" id="PS50014"/>
    </source>
</evidence>
<dbReference type="KEGG" id="slb:AWJ20_1406"/>
<feature type="domain" description="Bromo" evidence="4">
    <location>
        <begin position="271"/>
        <end position="343"/>
    </location>
</feature>
<feature type="compositionally biased region" description="Low complexity" evidence="3">
    <location>
        <begin position="676"/>
        <end position="686"/>
    </location>
</feature>
<dbReference type="GeneID" id="30033205"/>
<feature type="region of interest" description="Disordered" evidence="3">
    <location>
        <begin position="652"/>
        <end position="686"/>
    </location>
</feature>
<evidence type="ECO:0000313" key="6">
    <source>
        <dbReference type="EMBL" id="ANB13125.1"/>
    </source>
</evidence>
<dbReference type="AlphaFoldDB" id="A0A167DP52"/>
<dbReference type="PROSITE" id="PS51525">
    <property type="entry name" value="NET"/>
    <property type="match status" value="1"/>
</dbReference>
<sequence length="835" mass="91328">MSLEISSDLKDNDAIASLASPDVSSKDEASLKSEGKVIEKESSSDDLNAPISPPVPSPTIEENDTTNGSVDNMDVDVEKETEEVSATSVVEADAQPEQEAASSAPVEEENAKQAAEQESLEESSKPAETTEPSETVKAEATTETESKESQPEEVRRLAEDDKADTASLSPNTSSSEKHDRPNDDAEPNGTAKKLKTESGDAVVAETTAAATTVPAEANASGATPATATSNAAAAASAIEHPDYSLLDPVEPAEAMPKHQNKFALSVVRLVKRLKDAQPFVQPVDPVKLNIPTYYDYVKEPMDLGTMEKKLTANEYPTVVSFVHDLDLIISNCILFNGAESFISNMARNLSTSFHKHMTNMPKYDAQSSVSGKPKKKSSILPGSSPLGTPKLQRAAAVAANAANATGGALVKDELDVSGTPKGATPNRRGSVADAKPFALQPSGVPLIRRESAAEGGRPKREIHPPKSKDLPYGDVKPRRKKFAAELKFCGQVLKELFSKKHEAYSFPFLQPVDPVALNCPSYFKIIKEPMDLGTVQDRYNKNAYENADEFERDVRLIFKNCYKFNPEGSPVNVMGHKLEAVFDKKWQEKPLPAPSPPPILDSSDEEYSDYEEEINESRITNPTIQLLEVQLEQIKSQIATLRKEAVREAREARRNSIAAKKRRKSAKGVDGRRKSTTGGRRSSGSGLIAPVHITYEMKKELSEKIGLLPEKKLRHVVGIIEESMPQLKNSPQDEIELDMDQLDPETLMRLYNLVVKREERKAKAPKAPNSSRKKKNRPLSEAEQSRQLEELQKKIKQFDRIKDGSSEADSSSEDEDAPGSHTNNLSSDDSSSEEE</sequence>
<dbReference type="GO" id="GO:0006338">
    <property type="term" value="P:chromatin remodeling"/>
    <property type="evidence" value="ECO:0007669"/>
    <property type="project" value="TreeGrafter"/>
</dbReference>
<dbReference type="InterPro" id="IPR038336">
    <property type="entry name" value="NET_sf"/>
</dbReference>
<dbReference type="InterPro" id="IPR050935">
    <property type="entry name" value="Bromo_chromatin_reader"/>
</dbReference>
<organism evidence="6 7">
    <name type="scientific">Sugiyamaella lignohabitans</name>
    <dbReference type="NCBI Taxonomy" id="796027"/>
    <lineage>
        <taxon>Eukaryota</taxon>
        <taxon>Fungi</taxon>
        <taxon>Dikarya</taxon>
        <taxon>Ascomycota</taxon>
        <taxon>Saccharomycotina</taxon>
        <taxon>Dipodascomycetes</taxon>
        <taxon>Dipodascales</taxon>
        <taxon>Trichomonascaceae</taxon>
        <taxon>Sugiyamaella</taxon>
    </lineage>
</organism>
<protein>
    <submittedName>
        <fullName evidence="6">Chromatin-binding protein BDF1</fullName>
    </submittedName>
</protein>
<evidence type="ECO:0000259" key="5">
    <source>
        <dbReference type="PROSITE" id="PS51525"/>
    </source>
</evidence>
<dbReference type="Gene3D" id="1.20.920.10">
    <property type="entry name" value="Bromodomain-like"/>
    <property type="match status" value="2"/>
</dbReference>
<proteinExistence type="predicted"/>
<feature type="compositionally biased region" description="Basic and acidic residues" evidence="3">
    <location>
        <begin position="144"/>
        <end position="164"/>
    </location>
</feature>
<keyword evidence="7" id="KW-1185">Reference proteome</keyword>
<dbReference type="Pfam" id="PF17035">
    <property type="entry name" value="BET"/>
    <property type="match status" value="1"/>
</dbReference>
<dbReference type="InterPro" id="IPR036427">
    <property type="entry name" value="Bromodomain-like_sf"/>
</dbReference>
<feature type="compositionally biased region" description="Basic and acidic residues" evidence="3">
    <location>
        <begin position="449"/>
        <end position="471"/>
    </location>
</feature>
<dbReference type="PROSITE" id="PS00633">
    <property type="entry name" value="BROMODOMAIN_1"/>
    <property type="match status" value="1"/>
</dbReference>
<dbReference type="GO" id="GO:0006355">
    <property type="term" value="P:regulation of DNA-templated transcription"/>
    <property type="evidence" value="ECO:0007669"/>
    <property type="project" value="TreeGrafter"/>
</dbReference>
<feature type="region of interest" description="Disordered" evidence="3">
    <location>
        <begin position="414"/>
        <end position="435"/>
    </location>
</feature>
<dbReference type="Proteomes" id="UP000189580">
    <property type="component" value="Chromosome a"/>
</dbReference>
<dbReference type="SUPFAM" id="SSF47370">
    <property type="entry name" value="Bromodomain"/>
    <property type="match status" value="2"/>
</dbReference>
<feature type="region of interest" description="Disordered" evidence="3">
    <location>
        <begin position="449"/>
        <end position="474"/>
    </location>
</feature>
<feature type="region of interest" description="Disordered" evidence="3">
    <location>
        <begin position="759"/>
        <end position="835"/>
    </location>
</feature>
<feature type="domain" description="Bromo" evidence="4">
    <location>
        <begin position="500"/>
        <end position="572"/>
    </location>
</feature>
<feature type="domain" description="NET" evidence="5">
    <location>
        <begin position="683"/>
        <end position="765"/>
    </location>
</feature>
<dbReference type="CDD" id="cd05500">
    <property type="entry name" value="Bromo_BDF1_2_I"/>
    <property type="match status" value="1"/>
</dbReference>
<evidence type="ECO:0000256" key="1">
    <source>
        <dbReference type="ARBA" id="ARBA00023117"/>
    </source>
</evidence>
<dbReference type="CDD" id="cd05499">
    <property type="entry name" value="Bromo_BDF1_2_II"/>
    <property type="match status" value="1"/>
</dbReference>
<evidence type="ECO:0000256" key="2">
    <source>
        <dbReference type="PROSITE-ProRule" id="PRU00035"/>
    </source>
</evidence>
<dbReference type="RefSeq" id="XP_018735602.1">
    <property type="nucleotide sequence ID" value="XM_018878283.1"/>
</dbReference>
<reference evidence="6 7" key="1">
    <citation type="submission" date="2016-02" db="EMBL/GenBank/DDBJ databases">
        <title>Complete genome sequence and transcriptome regulation of the pentose utilising yeast Sugiyamaella lignohabitans.</title>
        <authorList>
            <person name="Bellasio M."/>
            <person name="Peymann A."/>
            <person name="Valli M."/>
            <person name="Sipitzky M."/>
            <person name="Graf A."/>
            <person name="Sauer M."/>
            <person name="Marx H."/>
            <person name="Mattanovich D."/>
        </authorList>
    </citation>
    <scope>NUCLEOTIDE SEQUENCE [LARGE SCALE GENOMIC DNA]</scope>
    <source>
        <strain evidence="6 7">CBS 10342</strain>
    </source>
</reference>
<evidence type="ECO:0000256" key="3">
    <source>
        <dbReference type="SAM" id="MobiDB-lite"/>
    </source>
</evidence>
<dbReference type="PROSITE" id="PS50014">
    <property type="entry name" value="BROMODOMAIN_2"/>
    <property type="match status" value="2"/>
</dbReference>
<dbReference type="GO" id="GO:0005634">
    <property type="term" value="C:nucleus"/>
    <property type="evidence" value="ECO:0007669"/>
    <property type="project" value="TreeGrafter"/>
</dbReference>
<accession>A0A167DP52</accession>
<dbReference type="PANTHER" id="PTHR22880">
    <property type="entry name" value="FALZ-RELATED BROMODOMAIN-CONTAINING PROTEINS"/>
    <property type="match status" value="1"/>
</dbReference>
<dbReference type="EMBL" id="CP014501">
    <property type="protein sequence ID" value="ANB13125.1"/>
    <property type="molecule type" value="Genomic_DNA"/>
</dbReference>
<dbReference type="GO" id="GO:0000785">
    <property type="term" value="C:chromatin"/>
    <property type="evidence" value="ECO:0007669"/>
    <property type="project" value="TreeGrafter"/>
</dbReference>
<dbReference type="PRINTS" id="PR00503">
    <property type="entry name" value="BROMODOMAIN"/>
</dbReference>
<dbReference type="InterPro" id="IPR001487">
    <property type="entry name" value="Bromodomain"/>
</dbReference>
<keyword evidence="1 2" id="KW-0103">Bromodomain</keyword>
<feature type="region of interest" description="Disordered" evidence="3">
    <location>
        <begin position="1"/>
        <end position="200"/>
    </location>
</feature>
<feature type="compositionally biased region" description="Acidic residues" evidence="3">
    <location>
        <begin position="73"/>
        <end position="83"/>
    </location>
</feature>
<dbReference type="InterPro" id="IPR027353">
    <property type="entry name" value="NET_dom"/>
</dbReference>
<dbReference type="PANTHER" id="PTHR22880:SF225">
    <property type="entry name" value="BROMODOMAIN-CONTAINING PROTEIN BET-1-RELATED"/>
    <property type="match status" value="1"/>
</dbReference>
<dbReference type="Pfam" id="PF00439">
    <property type="entry name" value="Bromodomain"/>
    <property type="match status" value="2"/>
</dbReference>
<gene>
    <name evidence="6" type="primary">BDF1</name>
    <name evidence="6" type="ORF">AWJ20_1406</name>
</gene>
<evidence type="ECO:0000313" key="7">
    <source>
        <dbReference type="Proteomes" id="UP000189580"/>
    </source>
</evidence>
<dbReference type="SMART" id="SM00297">
    <property type="entry name" value="BROMO"/>
    <property type="match status" value="2"/>
</dbReference>
<feature type="region of interest" description="Disordered" evidence="3">
    <location>
        <begin position="362"/>
        <end position="386"/>
    </location>
</feature>
<name>A0A167DP52_9ASCO</name>
<feature type="compositionally biased region" description="Basic and acidic residues" evidence="3">
    <location>
        <begin position="24"/>
        <end position="43"/>
    </location>
</feature>
<feature type="compositionally biased region" description="Low complexity" evidence="3">
    <location>
        <begin position="133"/>
        <end position="143"/>
    </location>
</feature>
<dbReference type="InterPro" id="IPR018359">
    <property type="entry name" value="Bromodomain_CS"/>
</dbReference>
<dbReference type="OrthoDB" id="784962at2759"/>
<dbReference type="Gene3D" id="1.20.1270.220">
    <property type="match status" value="1"/>
</dbReference>